<gene>
    <name evidence="3" type="ORF">TWF506_006142</name>
</gene>
<evidence type="ECO:0000313" key="3">
    <source>
        <dbReference type="EMBL" id="KAK6516233.1"/>
    </source>
</evidence>
<feature type="region of interest" description="Disordered" evidence="1">
    <location>
        <begin position="85"/>
        <end position="115"/>
    </location>
</feature>
<dbReference type="InterPro" id="IPR020864">
    <property type="entry name" value="MACPF"/>
</dbReference>
<evidence type="ECO:0000259" key="2">
    <source>
        <dbReference type="Pfam" id="PF01823"/>
    </source>
</evidence>
<evidence type="ECO:0000256" key="1">
    <source>
        <dbReference type="SAM" id="MobiDB-lite"/>
    </source>
</evidence>
<reference evidence="3 4" key="1">
    <citation type="submission" date="2019-10" db="EMBL/GenBank/DDBJ databases">
        <authorList>
            <person name="Palmer J.M."/>
        </authorList>
    </citation>
    <scope>NUCLEOTIDE SEQUENCE [LARGE SCALE GENOMIC DNA]</scope>
    <source>
        <strain evidence="3 4">TWF506</strain>
    </source>
</reference>
<accession>A0AAN8NQF7</accession>
<feature type="domain" description="MACPF" evidence="2">
    <location>
        <begin position="324"/>
        <end position="500"/>
    </location>
</feature>
<sequence length="737" mass="82402">MPTTLFNVKIFEAEGTPKFTNCISVEDEIEDDTPLSTIRDHLVKDKKLDSDKARLAFCTKDGARMVDGTKFGVYRHLIEGPAKKKTTKKKVDKAEGETEGTEGEDIAKAEEKDDEEASEFKTYDIYLEAPKEKKKKMTELSESTKEILNKKLDMDLIKNQPALIAATLKELSSTYNHEKYKALATGEVVTGATMSEKDWTIVLRNTNFLNGQRIVFSMNTNGSRTFQRIDRAPFSAFKIKARHIDSLDVADSSIVVKQEYRIPIYVTNDESYVNVFETASTLSDSMASSSFSQRDIEASAGGGLFGASLSVKGGFSDSESKALARSASSSTKSMNITYNFPRAILHLDPRGLELTKECANDLNNVNNAASLVQFHHDYGHFFAGNVQLGGRLFASEQFSSEEAGSSTKTANAMKWSAAAAFSFSSFSASASYSKEENKTGATANQSSSMSSQLSWEAQGGDTILCNNPPAWCPSVKPFQNWRVINQKDVMPIGNFIGQFKKWKHIPDKFAGIMKGSIKKVPCKFRLKAKSMPGAADDYYGFRKDAEKKRLLQVWRAYSKELEDMASGTSSEEDLVSEHLKALKNRMGEDSFTVGFHEYVGMDTFNSFCSFEVEVETVLDRSPRLELNVPYRIYNRASKMYLAADDHGSWRDRYFAYCFYCKENRASNWVFRVHGDRARTGVIENGQEVELTLLDDNDQPVGFVQRFTGDMSTLLVSHYGVDDGKDKSTRHDASVIYE</sequence>
<protein>
    <recommendedName>
        <fullName evidence="2">MACPF domain-containing protein</fullName>
    </recommendedName>
</protein>
<name>A0AAN8NQF7_9PEZI</name>
<organism evidence="3 4">
    <name type="scientific">Arthrobotrys conoides</name>
    <dbReference type="NCBI Taxonomy" id="74498"/>
    <lineage>
        <taxon>Eukaryota</taxon>
        <taxon>Fungi</taxon>
        <taxon>Dikarya</taxon>
        <taxon>Ascomycota</taxon>
        <taxon>Pezizomycotina</taxon>
        <taxon>Orbiliomycetes</taxon>
        <taxon>Orbiliales</taxon>
        <taxon>Orbiliaceae</taxon>
        <taxon>Arthrobotrys</taxon>
    </lineage>
</organism>
<keyword evidence="4" id="KW-1185">Reference proteome</keyword>
<dbReference type="EMBL" id="JAVHJM010000003">
    <property type="protein sequence ID" value="KAK6516233.1"/>
    <property type="molecule type" value="Genomic_DNA"/>
</dbReference>
<proteinExistence type="predicted"/>
<comment type="caution">
    <text evidence="3">The sequence shown here is derived from an EMBL/GenBank/DDBJ whole genome shotgun (WGS) entry which is preliminary data.</text>
</comment>
<dbReference type="Proteomes" id="UP001307849">
    <property type="component" value="Unassembled WGS sequence"/>
</dbReference>
<evidence type="ECO:0000313" key="4">
    <source>
        <dbReference type="Proteomes" id="UP001307849"/>
    </source>
</evidence>
<dbReference type="Pfam" id="PF01823">
    <property type="entry name" value="MACPF"/>
    <property type="match status" value="1"/>
</dbReference>
<dbReference type="AlphaFoldDB" id="A0AAN8NQF7"/>